<dbReference type="OrthoDB" id="5960226at2759"/>
<evidence type="ECO:0000259" key="2">
    <source>
        <dbReference type="Pfam" id="PF15749"/>
    </source>
</evidence>
<dbReference type="EMBL" id="CM018048">
    <property type="protein sequence ID" value="KAA8522568.1"/>
    <property type="molecule type" value="Genomic_DNA"/>
</dbReference>
<dbReference type="GO" id="GO:0003682">
    <property type="term" value="F:chromatin binding"/>
    <property type="evidence" value="ECO:0007669"/>
    <property type="project" value="TreeGrafter"/>
</dbReference>
<reference evidence="3 4" key="1">
    <citation type="submission" date="2019-09" db="EMBL/GenBank/DDBJ databases">
        <title>A chromosome-level genome assembly of the Chinese tupelo Nyssa sinensis.</title>
        <authorList>
            <person name="Yang X."/>
            <person name="Kang M."/>
            <person name="Yang Y."/>
            <person name="Xiong H."/>
            <person name="Wang M."/>
            <person name="Zhang Z."/>
            <person name="Wang Z."/>
            <person name="Wu H."/>
            <person name="Ma T."/>
            <person name="Liu J."/>
            <person name="Xi Z."/>
        </authorList>
    </citation>
    <scope>NUCLEOTIDE SEQUENCE [LARGE SCALE GENOMIC DNA]</scope>
    <source>
        <strain evidence="3">J267</strain>
        <tissue evidence="3">Leaf</tissue>
    </source>
</reference>
<organism evidence="3 4">
    <name type="scientific">Nyssa sinensis</name>
    <dbReference type="NCBI Taxonomy" id="561372"/>
    <lineage>
        <taxon>Eukaryota</taxon>
        <taxon>Viridiplantae</taxon>
        <taxon>Streptophyta</taxon>
        <taxon>Embryophyta</taxon>
        <taxon>Tracheophyta</taxon>
        <taxon>Spermatophyta</taxon>
        <taxon>Magnoliopsida</taxon>
        <taxon>eudicotyledons</taxon>
        <taxon>Gunneridae</taxon>
        <taxon>Pentapetalae</taxon>
        <taxon>asterids</taxon>
        <taxon>Cornales</taxon>
        <taxon>Nyssaceae</taxon>
        <taxon>Nyssa</taxon>
    </lineage>
</organism>
<dbReference type="InterPro" id="IPR032739">
    <property type="entry name" value="MRNIP"/>
</dbReference>
<feature type="region of interest" description="Disordered" evidence="1">
    <location>
        <begin position="80"/>
        <end position="112"/>
    </location>
</feature>
<protein>
    <recommendedName>
        <fullName evidence="2">MRN complex-interacting protein N-terminal domain-containing protein</fullName>
    </recommendedName>
</protein>
<dbReference type="PANTHER" id="PTHR15863">
    <property type="entry name" value="MRN COMPLEX-INTERACTING PROTEIN"/>
    <property type="match status" value="1"/>
</dbReference>
<name>A0A5J4ZXX4_9ASTE</name>
<dbReference type="GO" id="GO:0005634">
    <property type="term" value="C:nucleus"/>
    <property type="evidence" value="ECO:0007669"/>
    <property type="project" value="TreeGrafter"/>
</dbReference>
<proteinExistence type="predicted"/>
<evidence type="ECO:0000256" key="1">
    <source>
        <dbReference type="SAM" id="MobiDB-lite"/>
    </source>
</evidence>
<gene>
    <name evidence="3" type="ORF">F0562_013071</name>
</gene>
<feature type="compositionally biased region" description="Basic and acidic residues" evidence="1">
    <location>
        <begin position="281"/>
        <end position="298"/>
    </location>
</feature>
<feature type="region of interest" description="Disordered" evidence="1">
    <location>
        <begin position="270"/>
        <end position="298"/>
    </location>
</feature>
<dbReference type="GO" id="GO:0007095">
    <property type="term" value="P:mitotic G2 DNA damage checkpoint signaling"/>
    <property type="evidence" value="ECO:0007669"/>
    <property type="project" value="TreeGrafter"/>
</dbReference>
<dbReference type="InterPro" id="IPR049472">
    <property type="entry name" value="MRNIP_N"/>
</dbReference>
<keyword evidence="4" id="KW-1185">Reference proteome</keyword>
<dbReference type="Proteomes" id="UP000325577">
    <property type="component" value="Linkage Group LG5"/>
</dbReference>
<accession>A0A5J4ZXX4</accession>
<sequence>MSTIFIAVQCCQCSTMQVKQQKKCGNKWTCVVCNQKQSVQKVFAQGFMARDVRKFVQTFNMSRQFAEEQCRDETLVPLSEEIDNQLDPSNHNKRRTDWSEYIDPEDDRDGQVEEERGDVFEPEIMTELPKALFRKPKLNKDSTELDATDSEKLLRPVFSKRNSNRHVISQDKKQRKCQQTTIKGATSKDDEDISRRCEPMTSKGAYKWSTYMTQDNYNNFADKESRKCQQTTAKDVSKWSDYMTQDDNNDLAEKAPWRLRPTTVKGPSKWKDYITGDDDDLQLKSGRDSADHRGERNHDVLENIFNDQRVEEDIHPDFM</sequence>
<dbReference type="AlphaFoldDB" id="A0A5J4ZXX4"/>
<evidence type="ECO:0000313" key="3">
    <source>
        <dbReference type="EMBL" id="KAA8522568.1"/>
    </source>
</evidence>
<dbReference type="PANTHER" id="PTHR15863:SF2">
    <property type="entry name" value="MRN COMPLEX-INTERACTING PROTEIN"/>
    <property type="match status" value="1"/>
</dbReference>
<dbReference type="Pfam" id="PF15749">
    <property type="entry name" value="MRNIP"/>
    <property type="match status" value="1"/>
</dbReference>
<evidence type="ECO:0000313" key="4">
    <source>
        <dbReference type="Proteomes" id="UP000325577"/>
    </source>
</evidence>
<feature type="domain" description="MRN complex-interacting protein N-terminal" evidence="2">
    <location>
        <begin position="8"/>
        <end position="94"/>
    </location>
</feature>